<organism evidence="1 2">
    <name type="scientific">Mesorhizobium amorphae CCNWGS0123</name>
    <dbReference type="NCBI Taxonomy" id="1082933"/>
    <lineage>
        <taxon>Bacteria</taxon>
        <taxon>Pseudomonadati</taxon>
        <taxon>Pseudomonadota</taxon>
        <taxon>Alphaproteobacteria</taxon>
        <taxon>Hyphomicrobiales</taxon>
        <taxon>Phyllobacteriaceae</taxon>
        <taxon>Mesorhizobium</taxon>
    </lineage>
</organism>
<dbReference type="Proteomes" id="UP000002949">
    <property type="component" value="Unassembled WGS sequence"/>
</dbReference>
<dbReference type="eggNOG" id="ENOG5030UJ4">
    <property type="taxonomic scope" value="Bacteria"/>
</dbReference>
<dbReference type="NCBIfam" id="TIGR04255">
    <property type="entry name" value="sporadTIGR04255"/>
    <property type="match status" value="1"/>
</dbReference>
<dbReference type="InterPro" id="IPR026349">
    <property type="entry name" value="CHP04255"/>
</dbReference>
<dbReference type="AlphaFoldDB" id="G6Y876"/>
<gene>
    <name evidence="1" type="ORF">MEA186_10716</name>
</gene>
<sequence>MKRPKDLPEFDKPPLDELVLGVQFTPPFTYNDTYAQRVWDLFKADFPVYAEQPRLLPSFETFGGSGAEGLSLQINLQGQVNRNRYWFSSKDETHLIQFQDDRL</sequence>
<dbReference type="STRING" id="1082933.A6B35_15425"/>
<evidence type="ECO:0000313" key="2">
    <source>
        <dbReference type="Proteomes" id="UP000002949"/>
    </source>
</evidence>
<evidence type="ECO:0000313" key="1">
    <source>
        <dbReference type="EMBL" id="EHH12043.1"/>
    </source>
</evidence>
<dbReference type="RefSeq" id="WP_006201656.1">
    <property type="nucleotide sequence ID" value="NZ_AGSN01000087.1"/>
</dbReference>
<feature type="non-terminal residue" evidence="1">
    <location>
        <position position="103"/>
    </location>
</feature>
<dbReference type="EMBL" id="AGSN01000087">
    <property type="protein sequence ID" value="EHH12043.1"/>
    <property type="molecule type" value="Genomic_DNA"/>
</dbReference>
<reference evidence="1 2" key="1">
    <citation type="journal article" date="2012" name="J. Bacteriol.">
        <title>Draft Genome Sequence of Plant Growth-Promoting Rhizobium Mesorhizobium amorphae, Isolated from Zinc-Lead Mine Tailings.</title>
        <authorList>
            <person name="Hao X."/>
            <person name="Lin Y."/>
            <person name="Johnstone L."/>
            <person name="Baltrus D.A."/>
            <person name="Miller S.J."/>
            <person name="Wei G."/>
            <person name="Rensing C."/>
        </authorList>
    </citation>
    <scope>NUCLEOTIDE SEQUENCE [LARGE SCALE GENOMIC DNA]</scope>
    <source>
        <strain evidence="1 2">CCNWGS0123</strain>
    </source>
</reference>
<name>G6Y876_9HYPH</name>
<proteinExistence type="predicted"/>
<protein>
    <submittedName>
        <fullName evidence="1">Uncharacterized protein</fullName>
    </submittedName>
</protein>
<accession>G6Y876</accession>
<keyword evidence="2" id="KW-1185">Reference proteome</keyword>